<evidence type="ECO:0000256" key="1">
    <source>
        <dbReference type="ARBA" id="ARBA00004325"/>
    </source>
</evidence>
<gene>
    <name evidence="9" type="ORF">V1264_009431</name>
</gene>
<protein>
    <recommendedName>
        <fullName evidence="7">MICOS complex subunit</fullName>
    </recommendedName>
</protein>
<keyword evidence="5 7" id="KW-0496">Mitochondrion</keyword>
<evidence type="ECO:0000256" key="8">
    <source>
        <dbReference type="SAM" id="MobiDB-lite"/>
    </source>
</evidence>
<dbReference type="PANTHER" id="PTHR14564">
    <property type="entry name" value="MICOS COMPLEX SUBUNIT MIC26 / MIC27 FAMILY MEMBER"/>
    <property type="match status" value="1"/>
</dbReference>
<keyword evidence="4" id="KW-1133">Transmembrane helix</keyword>
<comment type="similarity">
    <text evidence="2">Belongs to the apolipoprotein O/MICOS complex subunit Mic27 family.</text>
</comment>
<dbReference type="GO" id="GO:0061617">
    <property type="term" value="C:MICOS complex"/>
    <property type="evidence" value="ECO:0007669"/>
    <property type="project" value="UniProtKB-UniRule"/>
</dbReference>
<keyword evidence="10" id="KW-1185">Reference proteome</keyword>
<evidence type="ECO:0000256" key="5">
    <source>
        <dbReference type="ARBA" id="ARBA00023128"/>
    </source>
</evidence>
<comment type="function">
    <text evidence="7">Component of the MICOS complex, a large protein complex of the mitochondrial inner membrane that plays crucial roles in the maintenance of crista junctions, inner membrane architecture, and formation of contact sites to the outer membrane.</text>
</comment>
<name>A0AAN9ARY5_9CAEN</name>
<keyword evidence="3" id="KW-0812">Transmembrane</keyword>
<keyword evidence="6" id="KW-0472">Membrane</keyword>
<comment type="subcellular location">
    <subcellularLocation>
        <location evidence="7">Mitochondrion inner membrane</location>
    </subcellularLocation>
    <subcellularLocation>
        <location evidence="1">Mitochondrion membrane</location>
    </subcellularLocation>
</comment>
<sequence length="246" mass="26539">MAVRRASQLLRIGVGSAALVSIPAMSYNFKVHAAEQISDGANMVNITKLPVYDNPEDKAEYRFEPEKISPFREVISEGRRAVWEYLETIKETTDTIKEKFAIGKAHTEVGPADVSFIDFLQNDPGALPRAAVITVAGLGGIVAGYKGGVMRKMFFSASAIAAATSLCYPNEAVAMTTEAYNVALVSVKTLWEGDGTSGEKKSVVQDSSPTTADNQNMTVKGKNGLKGDPGQSKDEDKDMYTTRTRS</sequence>
<feature type="compositionally biased region" description="Basic and acidic residues" evidence="8">
    <location>
        <begin position="231"/>
        <end position="240"/>
    </location>
</feature>
<evidence type="ECO:0000256" key="7">
    <source>
        <dbReference type="RuleBase" id="RU363021"/>
    </source>
</evidence>
<dbReference type="Pfam" id="PF09769">
    <property type="entry name" value="ApoO"/>
    <property type="match status" value="1"/>
</dbReference>
<dbReference type="AlphaFoldDB" id="A0AAN9ARY5"/>
<dbReference type="Proteomes" id="UP001374579">
    <property type="component" value="Unassembled WGS sequence"/>
</dbReference>
<organism evidence="9 10">
    <name type="scientific">Littorina saxatilis</name>
    <dbReference type="NCBI Taxonomy" id="31220"/>
    <lineage>
        <taxon>Eukaryota</taxon>
        <taxon>Metazoa</taxon>
        <taxon>Spiralia</taxon>
        <taxon>Lophotrochozoa</taxon>
        <taxon>Mollusca</taxon>
        <taxon>Gastropoda</taxon>
        <taxon>Caenogastropoda</taxon>
        <taxon>Littorinimorpha</taxon>
        <taxon>Littorinoidea</taxon>
        <taxon>Littorinidae</taxon>
        <taxon>Littorina</taxon>
    </lineage>
</organism>
<evidence type="ECO:0000313" key="10">
    <source>
        <dbReference type="Proteomes" id="UP001374579"/>
    </source>
</evidence>
<evidence type="ECO:0000313" key="9">
    <source>
        <dbReference type="EMBL" id="KAK7091795.1"/>
    </source>
</evidence>
<proteinExistence type="inferred from homology"/>
<dbReference type="InterPro" id="IPR033182">
    <property type="entry name" value="MIC26/MIC27_animal"/>
</dbReference>
<dbReference type="GO" id="GO:0042407">
    <property type="term" value="P:cristae formation"/>
    <property type="evidence" value="ECO:0007669"/>
    <property type="project" value="InterPro"/>
</dbReference>
<feature type="compositionally biased region" description="Polar residues" evidence="8">
    <location>
        <begin position="204"/>
        <end position="218"/>
    </location>
</feature>
<evidence type="ECO:0000256" key="2">
    <source>
        <dbReference type="ARBA" id="ARBA00010904"/>
    </source>
</evidence>
<evidence type="ECO:0000256" key="3">
    <source>
        <dbReference type="ARBA" id="ARBA00022692"/>
    </source>
</evidence>
<evidence type="ECO:0000256" key="4">
    <source>
        <dbReference type="ARBA" id="ARBA00022989"/>
    </source>
</evidence>
<comment type="subunit">
    <text evidence="7">Component of the mitochondrial contact site and cristae organizing system (MICOS) complex.</text>
</comment>
<evidence type="ECO:0000256" key="6">
    <source>
        <dbReference type="ARBA" id="ARBA00023136"/>
    </source>
</evidence>
<dbReference type="InterPro" id="IPR019166">
    <property type="entry name" value="MIC26/MIC27"/>
</dbReference>
<keyword evidence="7" id="KW-0999">Mitochondrion inner membrane</keyword>
<comment type="caution">
    <text evidence="9">The sequence shown here is derived from an EMBL/GenBank/DDBJ whole genome shotgun (WGS) entry which is preliminary data.</text>
</comment>
<feature type="region of interest" description="Disordered" evidence="8">
    <location>
        <begin position="193"/>
        <end position="246"/>
    </location>
</feature>
<accession>A0AAN9ARY5</accession>
<dbReference type="EMBL" id="JBAMIC010000022">
    <property type="protein sequence ID" value="KAK7091795.1"/>
    <property type="molecule type" value="Genomic_DNA"/>
</dbReference>
<reference evidence="9 10" key="1">
    <citation type="submission" date="2024-02" db="EMBL/GenBank/DDBJ databases">
        <title>Chromosome-scale genome assembly of the rough periwinkle Littorina saxatilis.</title>
        <authorList>
            <person name="De Jode A."/>
            <person name="Faria R."/>
            <person name="Formenti G."/>
            <person name="Sims Y."/>
            <person name="Smith T.P."/>
            <person name="Tracey A."/>
            <person name="Wood J.M.D."/>
            <person name="Zagrodzka Z.B."/>
            <person name="Johannesson K."/>
            <person name="Butlin R.K."/>
            <person name="Leder E.H."/>
        </authorList>
    </citation>
    <scope>NUCLEOTIDE SEQUENCE [LARGE SCALE GENOMIC DNA]</scope>
    <source>
        <strain evidence="9">Snail1</strain>
        <tissue evidence="9">Muscle</tissue>
    </source>
</reference>